<name>A0A3B7MJX8_9BACT</name>
<evidence type="ECO:0000313" key="9">
    <source>
        <dbReference type="EMBL" id="AXY74488.1"/>
    </source>
</evidence>
<dbReference type="Proteomes" id="UP000263900">
    <property type="component" value="Chromosome"/>
</dbReference>
<feature type="domain" description="ABC3 transporter permease C-terminal" evidence="7">
    <location>
        <begin position="673"/>
        <end position="782"/>
    </location>
</feature>
<feature type="transmembrane region" description="Helical" evidence="6">
    <location>
        <begin position="379"/>
        <end position="402"/>
    </location>
</feature>
<evidence type="ECO:0000313" key="10">
    <source>
        <dbReference type="Proteomes" id="UP000263900"/>
    </source>
</evidence>
<feature type="transmembrane region" description="Helical" evidence="6">
    <location>
        <begin position="21"/>
        <end position="42"/>
    </location>
</feature>
<sequence length="793" mass="88079">MIRNYFKIAFRNLSRHKGHSFINIAGLSVGMAVAMLIGLWIYDELSFDKYHQHYNRIAQVMQTRNFSGNVRTDQAIPLPLETELRKSYGSDFKHIVLSSWTWGHILAIGDKKIMQPGSFMQAGAPDMLSLHMQKGTRNGLNDPSGILLAASVAKSLFGDADPVNQVIRLDNTLNAKVTGVFEDLPANTTFKKVAFIASWDLYASNNDWVKNAGDQWENNSFQLFVQLADQADIASVSAKIKDSKLKHLDKEGTKTKPALFLQPMSRWHLYQEFKNGVNTGGRIEYVWLFGIIGVFVLLLACINFMNLSTARSEKRAKEVGIRKAIGSMKWQLIGQFFSESLLVVGFSFVTAILLVSLMLPFFNDVAAKNIQLPLSLPAFWLMGLAVALVTVLLAGSYPAFYLSSFQPVKVLKGTFRVGRLGSIPRKVLVVVQFSVSVVLIVGTLVVFRQVQHARNRPTGYDRAGLISVAVLTAETHTHFNAMKQELLQSGAVLDMSESTSPLTTVNNNSSGLEWKGKDPTVMDDFAVIGVDPGFSHTVGWQFVAGRNFNAQSLADSFTLILNESAVKYMGLKNPVGEIIHWGRDYTIIGVVKDMIMQSPYEPVKQTVFAFLDGMSEVVNIRINPAKSTREALAAIEPVFKKYAPGAPVDYKFIDEEYGHKFADEERIGKLAGFFAVLAIFISCLGLFGMASFMAEQRTKEIGVRKVLGASVFNLWRLLSKEFVVLVSISLAIAIPLSWYLMYNWLQSYQYRTSVAWWIFVAAGVGAMVITLLTVSFQAIKAALANPVRSLRSE</sequence>
<evidence type="ECO:0000256" key="3">
    <source>
        <dbReference type="ARBA" id="ARBA00022692"/>
    </source>
</evidence>
<evidence type="ECO:0000256" key="6">
    <source>
        <dbReference type="SAM" id="Phobius"/>
    </source>
</evidence>
<evidence type="ECO:0000256" key="5">
    <source>
        <dbReference type="ARBA" id="ARBA00023136"/>
    </source>
</evidence>
<dbReference type="PANTHER" id="PTHR30572:SF18">
    <property type="entry name" value="ABC-TYPE MACROLIDE FAMILY EXPORT SYSTEM PERMEASE COMPONENT 2"/>
    <property type="match status" value="1"/>
</dbReference>
<evidence type="ECO:0000256" key="1">
    <source>
        <dbReference type="ARBA" id="ARBA00004651"/>
    </source>
</evidence>
<dbReference type="KEGG" id="pseg:D3H65_11080"/>
<dbReference type="RefSeq" id="WP_119050375.1">
    <property type="nucleotide sequence ID" value="NZ_CP032157.1"/>
</dbReference>
<protein>
    <submittedName>
        <fullName evidence="9">ABC transporter permease</fullName>
    </submittedName>
</protein>
<evidence type="ECO:0000259" key="7">
    <source>
        <dbReference type="Pfam" id="PF02687"/>
    </source>
</evidence>
<evidence type="ECO:0000256" key="4">
    <source>
        <dbReference type="ARBA" id="ARBA00022989"/>
    </source>
</evidence>
<feature type="transmembrane region" description="Helical" evidence="6">
    <location>
        <begin position="336"/>
        <end position="359"/>
    </location>
</feature>
<dbReference type="PANTHER" id="PTHR30572">
    <property type="entry name" value="MEMBRANE COMPONENT OF TRANSPORTER-RELATED"/>
    <property type="match status" value="1"/>
</dbReference>
<feature type="transmembrane region" description="Helical" evidence="6">
    <location>
        <begin position="754"/>
        <end position="779"/>
    </location>
</feature>
<dbReference type="GO" id="GO:0022857">
    <property type="term" value="F:transmembrane transporter activity"/>
    <property type="evidence" value="ECO:0007669"/>
    <property type="project" value="TreeGrafter"/>
</dbReference>
<evidence type="ECO:0000256" key="2">
    <source>
        <dbReference type="ARBA" id="ARBA00022475"/>
    </source>
</evidence>
<evidence type="ECO:0000259" key="8">
    <source>
        <dbReference type="Pfam" id="PF12704"/>
    </source>
</evidence>
<feature type="domain" description="MacB-like periplasmic core" evidence="8">
    <location>
        <begin position="435"/>
        <end position="636"/>
    </location>
</feature>
<proteinExistence type="predicted"/>
<keyword evidence="10" id="KW-1185">Reference proteome</keyword>
<keyword evidence="5 6" id="KW-0472">Membrane</keyword>
<accession>A0A3B7MJX8</accession>
<feature type="domain" description="MacB-like periplasmic core" evidence="8">
    <location>
        <begin position="20"/>
        <end position="242"/>
    </location>
</feature>
<keyword evidence="2" id="KW-1003">Cell membrane</keyword>
<organism evidence="9 10">
    <name type="scientific">Paraflavitalea soli</name>
    <dbReference type="NCBI Taxonomy" id="2315862"/>
    <lineage>
        <taxon>Bacteria</taxon>
        <taxon>Pseudomonadati</taxon>
        <taxon>Bacteroidota</taxon>
        <taxon>Chitinophagia</taxon>
        <taxon>Chitinophagales</taxon>
        <taxon>Chitinophagaceae</taxon>
        <taxon>Paraflavitalea</taxon>
    </lineage>
</organism>
<feature type="transmembrane region" description="Helical" evidence="6">
    <location>
        <begin position="285"/>
        <end position="307"/>
    </location>
</feature>
<gene>
    <name evidence="9" type="ORF">D3H65_11080</name>
</gene>
<reference evidence="9 10" key="1">
    <citation type="submission" date="2018-09" db="EMBL/GenBank/DDBJ databases">
        <title>Genome sequencing of strain 6GH32-13.</title>
        <authorList>
            <person name="Weon H.-Y."/>
            <person name="Heo J."/>
            <person name="Kwon S.-W."/>
        </authorList>
    </citation>
    <scope>NUCLEOTIDE SEQUENCE [LARGE SCALE GENOMIC DNA]</scope>
    <source>
        <strain evidence="9 10">5GH32-13</strain>
    </source>
</reference>
<dbReference type="InterPro" id="IPR050250">
    <property type="entry name" value="Macrolide_Exporter_MacB"/>
</dbReference>
<dbReference type="Pfam" id="PF12704">
    <property type="entry name" value="MacB_PCD"/>
    <property type="match status" value="2"/>
</dbReference>
<keyword evidence="3 6" id="KW-0812">Transmembrane</keyword>
<dbReference type="InterPro" id="IPR003838">
    <property type="entry name" value="ABC3_permease_C"/>
</dbReference>
<feature type="transmembrane region" description="Helical" evidence="6">
    <location>
        <begin position="722"/>
        <end position="742"/>
    </location>
</feature>
<dbReference type="InterPro" id="IPR025857">
    <property type="entry name" value="MacB_PCD"/>
</dbReference>
<feature type="domain" description="ABC3 transporter permease C-terminal" evidence="7">
    <location>
        <begin position="291"/>
        <end position="406"/>
    </location>
</feature>
<feature type="transmembrane region" description="Helical" evidence="6">
    <location>
        <begin position="670"/>
        <end position="694"/>
    </location>
</feature>
<dbReference type="OrthoDB" id="5933722at2"/>
<dbReference type="GO" id="GO:0005886">
    <property type="term" value="C:plasma membrane"/>
    <property type="evidence" value="ECO:0007669"/>
    <property type="project" value="UniProtKB-SubCell"/>
</dbReference>
<comment type="subcellular location">
    <subcellularLocation>
        <location evidence="1">Cell membrane</location>
        <topology evidence="1">Multi-pass membrane protein</topology>
    </subcellularLocation>
</comment>
<dbReference type="EMBL" id="CP032157">
    <property type="protein sequence ID" value="AXY74488.1"/>
    <property type="molecule type" value="Genomic_DNA"/>
</dbReference>
<dbReference type="Pfam" id="PF02687">
    <property type="entry name" value="FtsX"/>
    <property type="match status" value="2"/>
</dbReference>
<feature type="transmembrane region" description="Helical" evidence="6">
    <location>
        <begin position="423"/>
        <end position="447"/>
    </location>
</feature>
<keyword evidence="4 6" id="KW-1133">Transmembrane helix</keyword>
<dbReference type="AlphaFoldDB" id="A0A3B7MJX8"/>